<comment type="similarity">
    <text evidence="2 7 8">Belongs to the dihydrofolate reductase family.</text>
</comment>
<proteinExistence type="inferred from homology"/>
<name>D4YUF7_9LACO</name>
<dbReference type="GO" id="GO:0006730">
    <property type="term" value="P:one-carbon metabolic process"/>
    <property type="evidence" value="ECO:0007669"/>
    <property type="project" value="UniProtKB-KW"/>
</dbReference>
<dbReference type="InterPro" id="IPR012259">
    <property type="entry name" value="DHFR"/>
</dbReference>
<evidence type="ECO:0000256" key="7">
    <source>
        <dbReference type="PIRNR" id="PIRNR000194"/>
    </source>
</evidence>
<evidence type="ECO:0000256" key="2">
    <source>
        <dbReference type="ARBA" id="ARBA00009539"/>
    </source>
</evidence>
<keyword evidence="6 7" id="KW-0560">Oxidoreductase</keyword>
<dbReference type="PROSITE" id="PS00075">
    <property type="entry name" value="DHFR_1"/>
    <property type="match status" value="1"/>
</dbReference>
<dbReference type="GO" id="GO:0046655">
    <property type="term" value="P:folic acid metabolic process"/>
    <property type="evidence" value="ECO:0007669"/>
    <property type="project" value="TreeGrafter"/>
</dbReference>
<dbReference type="STRING" id="83683.B1745_03115"/>
<dbReference type="PRINTS" id="PR00070">
    <property type="entry name" value="DHFR"/>
</dbReference>
<dbReference type="UniPathway" id="UPA00077">
    <property type="reaction ID" value="UER00158"/>
</dbReference>
<dbReference type="GO" id="GO:0046654">
    <property type="term" value="P:tetrahydrofolate biosynthetic process"/>
    <property type="evidence" value="ECO:0007669"/>
    <property type="project" value="UniProtKB-UniPathway"/>
</dbReference>
<evidence type="ECO:0000256" key="4">
    <source>
        <dbReference type="ARBA" id="ARBA00022563"/>
    </source>
</evidence>
<dbReference type="GO" id="GO:0050661">
    <property type="term" value="F:NADP binding"/>
    <property type="evidence" value="ECO:0007669"/>
    <property type="project" value="InterPro"/>
</dbReference>
<accession>D4YUF7</accession>
<dbReference type="Gene3D" id="3.40.430.10">
    <property type="entry name" value="Dihydrofolate Reductase, subunit A"/>
    <property type="match status" value="1"/>
</dbReference>
<comment type="pathway">
    <text evidence="1 7">Cofactor biosynthesis; tetrahydrofolate biosynthesis; 5,6,7,8-tetrahydrofolate from 7,8-dihydrofolate: step 1/1.</text>
</comment>
<organism evidence="10 11">
    <name type="scientific">Lactobacillus amylolyticus DSM 11664</name>
    <dbReference type="NCBI Taxonomy" id="585524"/>
    <lineage>
        <taxon>Bacteria</taxon>
        <taxon>Bacillati</taxon>
        <taxon>Bacillota</taxon>
        <taxon>Bacilli</taxon>
        <taxon>Lactobacillales</taxon>
        <taxon>Lactobacillaceae</taxon>
        <taxon>Lactobacillus</taxon>
    </lineage>
</organism>
<dbReference type="eggNOG" id="COG0262">
    <property type="taxonomic scope" value="Bacteria"/>
</dbReference>
<dbReference type="InterPro" id="IPR001796">
    <property type="entry name" value="DHFR_dom"/>
</dbReference>
<evidence type="ECO:0000256" key="5">
    <source>
        <dbReference type="ARBA" id="ARBA00022857"/>
    </source>
</evidence>
<sequence>MITFVWAEDEQHGIGYQGHLPWHLPADMKHFKEKTLGHPVLMGRKTFASLPHLLPKRQHLVLTHNIDFQKKYVDNPQVSVFLNEQDLLKYLAAHQADDIKAIGGVSIFKLLEKQVDVLEKTVIHHRFEVDTYMPEIDYSDFKIIKKEQHEPDERNKFAYDFLTYKRK</sequence>
<evidence type="ECO:0000256" key="3">
    <source>
        <dbReference type="ARBA" id="ARBA00012856"/>
    </source>
</evidence>
<dbReference type="PATRIC" id="fig|585524.9.peg.202"/>
<protein>
    <recommendedName>
        <fullName evidence="3 7">Dihydrofolate reductase</fullName>
        <ecNumber evidence="3 7">1.5.1.3</ecNumber>
    </recommendedName>
</protein>
<dbReference type="InterPro" id="IPR017925">
    <property type="entry name" value="DHFR_CS"/>
</dbReference>
<dbReference type="CDD" id="cd00209">
    <property type="entry name" value="DHFR"/>
    <property type="match status" value="1"/>
</dbReference>
<keyword evidence="5 7" id="KW-0521">NADP</keyword>
<dbReference type="GO" id="GO:0046452">
    <property type="term" value="P:dihydrofolate metabolic process"/>
    <property type="evidence" value="ECO:0007669"/>
    <property type="project" value="TreeGrafter"/>
</dbReference>
<dbReference type="PROSITE" id="PS51330">
    <property type="entry name" value="DHFR_2"/>
    <property type="match status" value="1"/>
</dbReference>
<dbReference type="InterPro" id="IPR024072">
    <property type="entry name" value="DHFR-like_dom_sf"/>
</dbReference>
<gene>
    <name evidence="10" type="primary">folA</name>
    <name evidence="10" type="ORF">HMPREF0493_1168</name>
</gene>
<comment type="caution">
    <text evidence="10">The sequence shown here is derived from an EMBL/GenBank/DDBJ whole genome shotgun (WGS) entry which is preliminary data.</text>
</comment>
<evidence type="ECO:0000313" key="11">
    <source>
        <dbReference type="Proteomes" id="UP000004069"/>
    </source>
</evidence>
<keyword evidence="11" id="KW-1185">Reference proteome</keyword>
<dbReference type="PIRSF" id="PIRSF000194">
    <property type="entry name" value="DHFR"/>
    <property type="match status" value="1"/>
</dbReference>
<dbReference type="EMBL" id="ADNY01000046">
    <property type="protein sequence ID" value="EFG55164.1"/>
    <property type="molecule type" value="Genomic_DNA"/>
</dbReference>
<evidence type="ECO:0000256" key="6">
    <source>
        <dbReference type="ARBA" id="ARBA00023002"/>
    </source>
</evidence>
<dbReference type="AlphaFoldDB" id="D4YUF7"/>
<comment type="catalytic activity">
    <reaction evidence="7">
        <text>(6S)-5,6,7,8-tetrahydrofolate + NADP(+) = 7,8-dihydrofolate + NADPH + H(+)</text>
        <dbReference type="Rhea" id="RHEA:15009"/>
        <dbReference type="ChEBI" id="CHEBI:15378"/>
        <dbReference type="ChEBI" id="CHEBI:57451"/>
        <dbReference type="ChEBI" id="CHEBI:57453"/>
        <dbReference type="ChEBI" id="CHEBI:57783"/>
        <dbReference type="ChEBI" id="CHEBI:58349"/>
        <dbReference type="EC" id="1.5.1.3"/>
    </reaction>
</comment>
<dbReference type="EC" id="1.5.1.3" evidence="3 7"/>
<keyword evidence="4 7" id="KW-0554">One-carbon metabolism</keyword>
<dbReference type="Proteomes" id="UP000004069">
    <property type="component" value="Unassembled WGS sequence"/>
</dbReference>
<dbReference type="OrthoDB" id="9804315at2"/>
<dbReference type="GO" id="GO:0004146">
    <property type="term" value="F:dihydrofolate reductase activity"/>
    <property type="evidence" value="ECO:0007669"/>
    <property type="project" value="UniProtKB-EC"/>
</dbReference>
<comment type="function">
    <text evidence="7">Key enzyme in folate metabolism. Catalyzes an essential reaction for de novo glycine and purine synthesis, and for DNA precursor synthesis.</text>
</comment>
<dbReference type="Pfam" id="PF00186">
    <property type="entry name" value="DHFR_1"/>
    <property type="match status" value="1"/>
</dbReference>
<evidence type="ECO:0000259" key="9">
    <source>
        <dbReference type="PROSITE" id="PS51330"/>
    </source>
</evidence>
<dbReference type="GO" id="GO:0005829">
    <property type="term" value="C:cytosol"/>
    <property type="evidence" value="ECO:0007669"/>
    <property type="project" value="TreeGrafter"/>
</dbReference>
<evidence type="ECO:0000256" key="1">
    <source>
        <dbReference type="ARBA" id="ARBA00004903"/>
    </source>
</evidence>
<dbReference type="PANTHER" id="PTHR48069:SF3">
    <property type="entry name" value="DIHYDROFOLATE REDUCTASE"/>
    <property type="match status" value="1"/>
</dbReference>
<dbReference type="RefSeq" id="WP_006352319.1">
    <property type="nucleotide sequence ID" value="NZ_ADNY01000046.1"/>
</dbReference>
<evidence type="ECO:0000313" key="10">
    <source>
        <dbReference type="EMBL" id="EFG55164.1"/>
    </source>
</evidence>
<reference evidence="10 11" key="1">
    <citation type="submission" date="2010-04" db="EMBL/GenBank/DDBJ databases">
        <authorList>
            <person name="Muzny D."/>
            <person name="Qin X."/>
            <person name="Deng J."/>
            <person name="Jiang H."/>
            <person name="Liu Y."/>
            <person name="Qu J."/>
            <person name="Song X.-Z."/>
            <person name="Zhang L."/>
            <person name="Thornton R."/>
            <person name="Coyle M."/>
            <person name="Francisco L."/>
            <person name="Jackson L."/>
            <person name="Javaid M."/>
            <person name="Korchina V."/>
            <person name="Kovar C."/>
            <person name="Mata R."/>
            <person name="Mathew T."/>
            <person name="Ngo R."/>
            <person name="Nguyen L."/>
            <person name="Nguyen N."/>
            <person name="Okwuonu G."/>
            <person name="Ongeri F."/>
            <person name="Pham C."/>
            <person name="Simmons D."/>
            <person name="Wilczek-Boney K."/>
            <person name="Hale W."/>
            <person name="Jakkamsetti A."/>
            <person name="Pham P."/>
            <person name="Ruth R."/>
            <person name="San Lucas F."/>
            <person name="Warren J."/>
            <person name="Zhang J."/>
            <person name="Zhao Z."/>
            <person name="Zhou C."/>
            <person name="Zhu D."/>
            <person name="Lee S."/>
            <person name="Bess C."/>
            <person name="Blankenburg K."/>
            <person name="Forbes L."/>
            <person name="Fu Q."/>
            <person name="Gubbala S."/>
            <person name="Hirani K."/>
            <person name="Jayaseelan J.C."/>
            <person name="Lara F."/>
            <person name="Munidasa M."/>
            <person name="Palculict T."/>
            <person name="Patil S."/>
            <person name="Pu L.-L."/>
            <person name="Saada N."/>
            <person name="Tang L."/>
            <person name="Weissenberger G."/>
            <person name="Zhu Y."/>
            <person name="Hemphill L."/>
            <person name="Shang Y."/>
            <person name="Youmans B."/>
            <person name="Ayvaz T."/>
            <person name="Ross M."/>
            <person name="Santibanez J."/>
            <person name="Aqrawi P."/>
            <person name="Gross S."/>
            <person name="Joshi V."/>
            <person name="Fowler G."/>
            <person name="Nazareth L."/>
            <person name="Reid J."/>
            <person name="Worley K."/>
            <person name="Petrosino J."/>
            <person name="Highlander S."/>
            <person name="Gibbs R."/>
        </authorList>
    </citation>
    <scope>NUCLEOTIDE SEQUENCE [LARGE SCALE GENOMIC DNA]</scope>
    <source>
        <strain evidence="10 11">DSM 11664</strain>
    </source>
</reference>
<feature type="domain" description="DHFR" evidence="9">
    <location>
        <begin position="1"/>
        <end position="166"/>
    </location>
</feature>
<evidence type="ECO:0000256" key="8">
    <source>
        <dbReference type="RuleBase" id="RU004474"/>
    </source>
</evidence>
<dbReference type="SUPFAM" id="SSF53597">
    <property type="entry name" value="Dihydrofolate reductase-like"/>
    <property type="match status" value="1"/>
</dbReference>
<dbReference type="PANTHER" id="PTHR48069">
    <property type="entry name" value="DIHYDROFOLATE REDUCTASE"/>
    <property type="match status" value="1"/>
</dbReference>